<dbReference type="Gene3D" id="3.55.50.30">
    <property type="match status" value="1"/>
</dbReference>
<dbReference type="Gene3D" id="2.40.170.20">
    <property type="entry name" value="TonB-dependent receptor, beta-barrel domain"/>
    <property type="match status" value="1"/>
</dbReference>
<dbReference type="Proteomes" id="UP000625283">
    <property type="component" value="Unassembled WGS sequence"/>
</dbReference>
<dbReference type="PROSITE" id="PS52016">
    <property type="entry name" value="TONB_DEPENDENT_REC_3"/>
    <property type="match status" value="1"/>
</dbReference>
<dbReference type="EMBL" id="JAERTY010000003">
    <property type="protein sequence ID" value="MBL1408265.1"/>
    <property type="molecule type" value="Genomic_DNA"/>
</dbReference>
<dbReference type="SUPFAM" id="SSF49464">
    <property type="entry name" value="Carboxypeptidase regulatory domain-like"/>
    <property type="match status" value="1"/>
</dbReference>
<keyword evidence="10" id="KW-0675">Receptor</keyword>
<accession>A0ABS1R1S7</accession>
<dbReference type="Pfam" id="PF07715">
    <property type="entry name" value="Plug"/>
    <property type="match status" value="1"/>
</dbReference>
<dbReference type="InterPro" id="IPR011662">
    <property type="entry name" value="Secretin/TonB_short_N"/>
</dbReference>
<dbReference type="Pfam" id="PF13715">
    <property type="entry name" value="CarbopepD_reg_2"/>
    <property type="match status" value="1"/>
</dbReference>
<organism evidence="10 11">
    <name type="scientific">Sphingobacterium faecale</name>
    <dbReference type="NCBI Taxonomy" id="2803775"/>
    <lineage>
        <taxon>Bacteria</taxon>
        <taxon>Pseudomonadati</taxon>
        <taxon>Bacteroidota</taxon>
        <taxon>Sphingobacteriia</taxon>
        <taxon>Sphingobacteriales</taxon>
        <taxon>Sphingobacteriaceae</taxon>
        <taxon>Sphingobacterium</taxon>
    </lineage>
</organism>
<keyword evidence="11" id="KW-1185">Reference proteome</keyword>
<dbReference type="InterPro" id="IPR008969">
    <property type="entry name" value="CarboxyPept-like_regulatory"/>
</dbReference>
<dbReference type="InterPro" id="IPR036942">
    <property type="entry name" value="Beta-barrel_TonB_sf"/>
</dbReference>
<evidence type="ECO:0000256" key="8">
    <source>
        <dbReference type="SAM" id="SignalP"/>
    </source>
</evidence>
<keyword evidence="2 7" id="KW-0813">Transport</keyword>
<evidence type="ECO:0000313" key="11">
    <source>
        <dbReference type="Proteomes" id="UP000625283"/>
    </source>
</evidence>
<sequence length="1120" mass="124371">MKLVVLLILLNVTAVSAESFAQGITLKAKGITLVEAMIKIQRQSGISFLFNGKELAKISVNVDFHNLPVNEVMDILLQGKGIEWANEDNTIVIKKSSDRDKKERLKNLRQDPTDKFGIQQIVRGRVLGENGAPIEGVNVSVEGTGSFASTDERGSYAINAKRGDQLLFSFVGYKDARRQVQGLVTIDVILQEDLSALEEIVVVGMGQQKKASVIGAISTVKMDDLKVPSRSLTNALAGKMAGAVVLQRTGELGRDNGAIWIRGISSFSDNRSPLILVDGVERDMQDLSVEEIESVSILKDASATAVYGVRAANGVVLVTTRRGVAQKPVIQFSAETGVSDLPNLPKFLDGPSYAMLYNEALGRENYSPEYIYNTQNNVDPYLYPNVNWYDEIYKKYARNALASLNVRGGGEVARYFVGFGYINENGNLRDSPDNEYKSNLTLNRYNFRSNIDVSLSKTTTIELEVGGSLTDLHTPGVGNTIYGTTYTPAGELFYWSSLATPISNPVRIPIDIDLDGNEIMGWGAPTQVGEKNPLERLMGSGFNTEFKNQFMSQISVNQNLNRLLDGLKFRFSFSFDAFNQTTIQRRKDSNTYGVRGRDPQTGELLFTEVDLGQEFLRYSRELGSNRAKEMKGQFTYNKSYGPHNVSGMLMYYQRDFVNGNAGSAILSLPYRRQGLAVRGTYDFNNIYFAEMNLGYNGSENFPKEKRFGLFPAFAAGWILSNEKFWGSLSSTIDLFKIKGSIGLVGSEALPGGQRYGYLSIFGGGLGGYAFGENGTSYSGTGEDRVGVTNLTWEKGLKRNIGLEVSFFNNFIRLEADYFHEKRTDILLQRASLPWVAGLNSAPFANMGEMINRGVDGTLEVNKKFNNGSFRVYGNFTYARDKILEQDEATKNYEYRMRTGHKFGQQFGLISLGLFQDEEEIRNSPSQTFGLVRPGDVKFLDVNGDGVISIDDEVPIGYSNIPEINYGFGFQVDWKGIDLGMFFRGQDRVSYALGGAYVPFNQGVGKGNLFVQALDRWTVDNPNSGALYPRIANGTSSNNWQRSTRTIYDGSFLRLTDIEVGYTLKPELTRSLRISSLRIYALAHNVATFSSWKLWDPETGSADGRNYPLQRKFNIGLRASF</sequence>
<comment type="subcellular location">
    <subcellularLocation>
        <location evidence="1 7">Cell outer membrane</location>
        <topology evidence="1 7">Multi-pass membrane protein</topology>
    </subcellularLocation>
</comment>
<dbReference type="SUPFAM" id="SSF56935">
    <property type="entry name" value="Porins"/>
    <property type="match status" value="1"/>
</dbReference>
<dbReference type="InterPro" id="IPR023996">
    <property type="entry name" value="TonB-dep_OMP_SusC/RagA"/>
</dbReference>
<comment type="caution">
    <text evidence="10">The sequence shown here is derived from an EMBL/GenBank/DDBJ whole genome shotgun (WGS) entry which is preliminary data.</text>
</comment>
<dbReference type="Gene3D" id="2.60.40.1120">
    <property type="entry name" value="Carboxypeptidase-like, regulatory domain"/>
    <property type="match status" value="1"/>
</dbReference>
<feature type="signal peptide" evidence="8">
    <location>
        <begin position="1"/>
        <end position="17"/>
    </location>
</feature>
<dbReference type="NCBIfam" id="TIGR04056">
    <property type="entry name" value="OMP_RagA_SusC"/>
    <property type="match status" value="1"/>
</dbReference>
<feature type="domain" description="Secretin/TonB short N-terminal" evidence="9">
    <location>
        <begin position="46"/>
        <end position="96"/>
    </location>
</feature>
<dbReference type="Pfam" id="PF07660">
    <property type="entry name" value="STN"/>
    <property type="match status" value="1"/>
</dbReference>
<proteinExistence type="inferred from homology"/>
<evidence type="ECO:0000256" key="6">
    <source>
        <dbReference type="ARBA" id="ARBA00023237"/>
    </source>
</evidence>
<dbReference type="InterPro" id="IPR037066">
    <property type="entry name" value="Plug_dom_sf"/>
</dbReference>
<dbReference type="SMART" id="SM00965">
    <property type="entry name" value="STN"/>
    <property type="match status" value="1"/>
</dbReference>
<evidence type="ECO:0000256" key="3">
    <source>
        <dbReference type="ARBA" id="ARBA00022452"/>
    </source>
</evidence>
<feature type="chain" id="PRO_5045126777" evidence="8">
    <location>
        <begin position="18"/>
        <end position="1120"/>
    </location>
</feature>
<evidence type="ECO:0000256" key="7">
    <source>
        <dbReference type="PROSITE-ProRule" id="PRU01360"/>
    </source>
</evidence>
<evidence type="ECO:0000256" key="5">
    <source>
        <dbReference type="ARBA" id="ARBA00023136"/>
    </source>
</evidence>
<keyword evidence="8" id="KW-0732">Signal</keyword>
<evidence type="ECO:0000256" key="4">
    <source>
        <dbReference type="ARBA" id="ARBA00022692"/>
    </source>
</evidence>
<protein>
    <submittedName>
        <fullName evidence="10">TonB-dependent receptor</fullName>
    </submittedName>
</protein>
<keyword evidence="4 7" id="KW-0812">Transmembrane</keyword>
<dbReference type="NCBIfam" id="TIGR04057">
    <property type="entry name" value="SusC_RagA_signa"/>
    <property type="match status" value="1"/>
</dbReference>
<evidence type="ECO:0000256" key="2">
    <source>
        <dbReference type="ARBA" id="ARBA00022448"/>
    </source>
</evidence>
<keyword evidence="5 7" id="KW-0472">Membrane</keyword>
<evidence type="ECO:0000259" key="9">
    <source>
        <dbReference type="SMART" id="SM00965"/>
    </source>
</evidence>
<gene>
    <name evidence="10" type="ORF">JKG61_05825</name>
</gene>
<keyword evidence="6 7" id="KW-0998">Cell outer membrane</keyword>
<comment type="similarity">
    <text evidence="7">Belongs to the TonB-dependent receptor family.</text>
</comment>
<dbReference type="Gene3D" id="2.170.130.10">
    <property type="entry name" value="TonB-dependent receptor, plug domain"/>
    <property type="match status" value="1"/>
</dbReference>
<reference evidence="10 11" key="1">
    <citation type="submission" date="2021-01" db="EMBL/GenBank/DDBJ databases">
        <title>C459-1 draft genome sequence.</title>
        <authorList>
            <person name="Zhang X.-F."/>
        </authorList>
    </citation>
    <scope>NUCLEOTIDE SEQUENCE [LARGE SCALE GENOMIC DNA]</scope>
    <source>
        <strain evidence="11">C459-1</strain>
    </source>
</reference>
<name>A0ABS1R1S7_9SPHI</name>
<dbReference type="InterPro" id="IPR012910">
    <property type="entry name" value="Plug_dom"/>
</dbReference>
<dbReference type="InterPro" id="IPR023997">
    <property type="entry name" value="TonB-dep_OMP_SusC/RagA_CS"/>
</dbReference>
<evidence type="ECO:0000313" key="10">
    <source>
        <dbReference type="EMBL" id="MBL1408265.1"/>
    </source>
</evidence>
<evidence type="ECO:0000256" key="1">
    <source>
        <dbReference type="ARBA" id="ARBA00004571"/>
    </source>
</evidence>
<keyword evidence="3 7" id="KW-1134">Transmembrane beta strand</keyword>
<dbReference type="InterPro" id="IPR039426">
    <property type="entry name" value="TonB-dep_rcpt-like"/>
</dbReference>